<dbReference type="OrthoDB" id="5771769at2759"/>
<dbReference type="Gene3D" id="3.30.50.10">
    <property type="entry name" value="Erythroid Transcription Factor GATA-1, subunit A"/>
    <property type="match status" value="1"/>
</dbReference>
<dbReference type="InterPro" id="IPR013088">
    <property type="entry name" value="Znf_NHR/GATA"/>
</dbReference>
<sequence length="335" mass="37575">MDPCRPSSNQSTSDVCVVCGDKAIGKHYGAVACNGCKGFFRRSVFQNLQYTCRFDKSCHIDKDHRNACRFCRFQKCLTDGMRPEGMGAAQWDRIGAAKYRKRLPLRPYAENAKPQDISTPVSYSSSQVDGFKGNQLVKNDDVIVKASDTSASRRLLQMLVFIEQRVANSQTINKLLRDDNDNKNNRQQTMINITEWASMLHPLPEIPFSDKMLLLRQFFPSFSLLNTVQKSVHLPYLLLPNDQILGLTSSPTSSLTAIHSRIQEELIAPLRRLGADETEFGFLKALVLLNGDVAALSEQSKDKLRGARDALLKALFGLYSETSSALDASFRWENA</sequence>
<keyword evidence="8 11" id="KW-0804">Transcription</keyword>
<dbReference type="SMART" id="SM00430">
    <property type="entry name" value="HOLI"/>
    <property type="match status" value="1"/>
</dbReference>
<dbReference type="Pfam" id="PF00104">
    <property type="entry name" value="Hormone_recep"/>
    <property type="match status" value="1"/>
</dbReference>
<evidence type="ECO:0000256" key="7">
    <source>
        <dbReference type="ARBA" id="ARBA00023125"/>
    </source>
</evidence>
<dbReference type="PROSITE" id="PS00031">
    <property type="entry name" value="NUCLEAR_REC_DBD_1"/>
    <property type="match status" value="1"/>
</dbReference>
<keyword evidence="7 11" id="KW-0238">DNA-binding</keyword>
<name>A0A3P6QKW4_CYLGO</name>
<dbReference type="InterPro" id="IPR000536">
    <property type="entry name" value="Nucl_hrmn_rcpt_lig-bd"/>
</dbReference>
<keyword evidence="5 11" id="KW-0862">Zinc</keyword>
<evidence type="ECO:0000256" key="1">
    <source>
        <dbReference type="ARBA" id="ARBA00004123"/>
    </source>
</evidence>
<dbReference type="Pfam" id="PF00105">
    <property type="entry name" value="zf-C4"/>
    <property type="match status" value="1"/>
</dbReference>
<keyword evidence="6 11" id="KW-0805">Transcription regulation</keyword>
<reference evidence="14 15" key="1">
    <citation type="submission" date="2018-11" db="EMBL/GenBank/DDBJ databases">
        <authorList>
            <consortium name="Pathogen Informatics"/>
        </authorList>
    </citation>
    <scope>NUCLEOTIDE SEQUENCE [LARGE SCALE GENOMIC DNA]</scope>
</reference>
<dbReference type="GO" id="GO:0000978">
    <property type="term" value="F:RNA polymerase II cis-regulatory region sequence-specific DNA binding"/>
    <property type="evidence" value="ECO:0007669"/>
    <property type="project" value="InterPro"/>
</dbReference>
<dbReference type="PROSITE" id="PS51843">
    <property type="entry name" value="NR_LBD"/>
    <property type="match status" value="1"/>
</dbReference>
<dbReference type="InterPro" id="IPR001628">
    <property type="entry name" value="Znf_hrmn_rcpt"/>
</dbReference>
<evidence type="ECO:0000256" key="2">
    <source>
        <dbReference type="ARBA" id="ARBA00005993"/>
    </source>
</evidence>
<dbReference type="PANTHER" id="PTHR24083">
    <property type="entry name" value="NUCLEAR HORMONE RECEPTOR"/>
    <property type="match status" value="1"/>
</dbReference>
<gene>
    <name evidence="14" type="ORF">CGOC_LOCUS2180</name>
</gene>
<comment type="similarity">
    <text evidence="2 11">Belongs to the nuclear hormone receptor family.</text>
</comment>
<evidence type="ECO:0008006" key="16">
    <source>
        <dbReference type="Google" id="ProtNLM"/>
    </source>
</evidence>
<evidence type="ECO:0000256" key="10">
    <source>
        <dbReference type="ARBA" id="ARBA00023242"/>
    </source>
</evidence>
<evidence type="ECO:0000256" key="3">
    <source>
        <dbReference type="ARBA" id="ARBA00022723"/>
    </source>
</evidence>
<dbReference type="GO" id="GO:0005634">
    <property type="term" value="C:nucleus"/>
    <property type="evidence" value="ECO:0007669"/>
    <property type="project" value="UniProtKB-SubCell"/>
</dbReference>
<dbReference type="PROSITE" id="PS51030">
    <property type="entry name" value="NUCLEAR_REC_DBD_2"/>
    <property type="match status" value="1"/>
</dbReference>
<evidence type="ECO:0000256" key="5">
    <source>
        <dbReference type="ARBA" id="ARBA00022833"/>
    </source>
</evidence>
<evidence type="ECO:0000256" key="8">
    <source>
        <dbReference type="ARBA" id="ARBA00023163"/>
    </source>
</evidence>
<dbReference type="InterPro" id="IPR035500">
    <property type="entry name" value="NHR-like_dom_sf"/>
</dbReference>
<dbReference type="InterPro" id="IPR001723">
    <property type="entry name" value="Nuclear_hrmn_rcpt"/>
</dbReference>
<evidence type="ECO:0000259" key="12">
    <source>
        <dbReference type="PROSITE" id="PS51030"/>
    </source>
</evidence>
<dbReference type="GO" id="GO:0006357">
    <property type="term" value="P:regulation of transcription by RNA polymerase II"/>
    <property type="evidence" value="ECO:0007669"/>
    <property type="project" value="UniProtKB-ARBA"/>
</dbReference>
<keyword evidence="3 11" id="KW-0479">Metal-binding</keyword>
<evidence type="ECO:0000313" key="14">
    <source>
        <dbReference type="EMBL" id="VDK51846.1"/>
    </source>
</evidence>
<dbReference type="SUPFAM" id="SSF57716">
    <property type="entry name" value="Glucocorticoid receptor-like (DNA-binding domain)"/>
    <property type="match status" value="1"/>
</dbReference>
<protein>
    <recommendedName>
        <fullName evidence="16">Nuclear receptor domain-containing protein</fullName>
    </recommendedName>
</protein>
<dbReference type="EMBL" id="UYRV01004714">
    <property type="protein sequence ID" value="VDK51846.1"/>
    <property type="molecule type" value="Genomic_DNA"/>
</dbReference>
<dbReference type="CDD" id="cd06960">
    <property type="entry name" value="NR_DBD_HNF4A"/>
    <property type="match status" value="1"/>
</dbReference>
<evidence type="ECO:0000256" key="6">
    <source>
        <dbReference type="ARBA" id="ARBA00023015"/>
    </source>
</evidence>
<dbReference type="PRINTS" id="PR00047">
    <property type="entry name" value="STROIDFINGER"/>
</dbReference>
<keyword evidence="4 11" id="KW-0863">Zinc-finger</keyword>
<dbReference type="InterPro" id="IPR049636">
    <property type="entry name" value="HNF4-like_DBD"/>
</dbReference>
<keyword evidence="10 11" id="KW-0539">Nucleus</keyword>
<dbReference type="AlphaFoldDB" id="A0A3P6QKW4"/>
<dbReference type="InterPro" id="IPR050274">
    <property type="entry name" value="Nuclear_hormone_rcpt_NR2"/>
</dbReference>
<evidence type="ECO:0000256" key="11">
    <source>
        <dbReference type="RuleBase" id="RU004334"/>
    </source>
</evidence>
<keyword evidence="9 11" id="KW-0675">Receptor</keyword>
<evidence type="ECO:0000313" key="15">
    <source>
        <dbReference type="Proteomes" id="UP000271889"/>
    </source>
</evidence>
<evidence type="ECO:0000256" key="4">
    <source>
        <dbReference type="ARBA" id="ARBA00022771"/>
    </source>
</evidence>
<evidence type="ECO:0000256" key="9">
    <source>
        <dbReference type="ARBA" id="ARBA00023170"/>
    </source>
</evidence>
<proteinExistence type="inferred from homology"/>
<dbReference type="PRINTS" id="PR00398">
    <property type="entry name" value="STRDHORMONER"/>
</dbReference>
<feature type="domain" description="Nuclear receptor" evidence="12">
    <location>
        <begin position="13"/>
        <end position="88"/>
    </location>
</feature>
<dbReference type="SUPFAM" id="SSF48508">
    <property type="entry name" value="Nuclear receptor ligand-binding domain"/>
    <property type="match status" value="1"/>
</dbReference>
<dbReference type="Gene3D" id="1.10.565.10">
    <property type="entry name" value="Retinoid X Receptor"/>
    <property type="match status" value="1"/>
</dbReference>
<dbReference type="SMART" id="SM00399">
    <property type="entry name" value="ZnF_C4"/>
    <property type="match status" value="1"/>
</dbReference>
<feature type="domain" description="NR LBD" evidence="13">
    <location>
        <begin position="151"/>
        <end position="335"/>
    </location>
</feature>
<evidence type="ECO:0000259" key="13">
    <source>
        <dbReference type="PROSITE" id="PS51843"/>
    </source>
</evidence>
<dbReference type="GO" id="GO:0008270">
    <property type="term" value="F:zinc ion binding"/>
    <property type="evidence" value="ECO:0007669"/>
    <property type="project" value="UniProtKB-KW"/>
</dbReference>
<dbReference type="Proteomes" id="UP000271889">
    <property type="component" value="Unassembled WGS sequence"/>
</dbReference>
<comment type="subcellular location">
    <subcellularLocation>
        <location evidence="1 11">Nucleus</location>
    </subcellularLocation>
</comment>
<dbReference type="GO" id="GO:0003700">
    <property type="term" value="F:DNA-binding transcription factor activity"/>
    <property type="evidence" value="ECO:0007669"/>
    <property type="project" value="InterPro"/>
</dbReference>
<dbReference type="FunFam" id="3.30.50.10:FF:000006">
    <property type="entry name" value="Nuclear receptor subfamily 5 group A member"/>
    <property type="match status" value="1"/>
</dbReference>
<keyword evidence="15" id="KW-1185">Reference proteome</keyword>
<organism evidence="14 15">
    <name type="scientific">Cylicostephanus goldi</name>
    <name type="common">Nematode worm</name>
    <dbReference type="NCBI Taxonomy" id="71465"/>
    <lineage>
        <taxon>Eukaryota</taxon>
        <taxon>Metazoa</taxon>
        <taxon>Ecdysozoa</taxon>
        <taxon>Nematoda</taxon>
        <taxon>Chromadorea</taxon>
        <taxon>Rhabditida</taxon>
        <taxon>Rhabditina</taxon>
        <taxon>Rhabditomorpha</taxon>
        <taxon>Strongyloidea</taxon>
        <taxon>Strongylidae</taxon>
        <taxon>Cylicostephanus</taxon>
    </lineage>
</organism>
<accession>A0A3P6QKW4</accession>